<dbReference type="InterPro" id="IPR000014">
    <property type="entry name" value="PAS"/>
</dbReference>
<dbReference type="InterPro" id="IPR025662">
    <property type="entry name" value="Sigma_54_int_dom_ATP-bd_1"/>
</dbReference>
<dbReference type="InterPro" id="IPR035965">
    <property type="entry name" value="PAS-like_dom_sf"/>
</dbReference>
<dbReference type="PROSITE" id="PS00675">
    <property type="entry name" value="SIGMA54_INTERACT_1"/>
    <property type="match status" value="1"/>
</dbReference>
<dbReference type="PROSITE" id="PS00688">
    <property type="entry name" value="SIGMA54_INTERACT_3"/>
    <property type="match status" value="1"/>
</dbReference>
<feature type="domain" description="PAS" evidence="9">
    <location>
        <begin position="2"/>
        <end position="57"/>
    </location>
</feature>
<dbReference type="InterPro" id="IPR009057">
    <property type="entry name" value="Homeodomain-like_sf"/>
</dbReference>
<keyword evidence="6" id="KW-0804">Transcription</keyword>
<dbReference type="Gene3D" id="1.10.10.60">
    <property type="entry name" value="Homeodomain-like"/>
    <property type="match status" value="1"/>
</dbReference>
<evidence type="ECO:0000259" key="9">
    <source>
        <dbReference type="PROSITE" id="PS50112"/>
    </source>
</evidence>
<name>A0A1H3JCI9_EUBBA</name>
<keyword evidence="1" id="KW-0547">Nucleotide-binding</keyword>
<dbReference type="SUPFAM" id="SSF55785">
    <property type="entry name" value="PYP-like sensor domain (PAS domain)"/>
    <property type="match status" value="1"/>
</dbReference>
<evidence type="ECO:0000256" key="3">
    <source>
        <dbReference type="ARBA" id="ARBA00022840"/>
    </source>
</evidence>
<accession>A0A1H3JCI9</accession>
<dbReference type="Pfam" id="PF25601">
    <property type="entry name" value="AAA_lid_14"/>
    <property type="match status" value="1"/>
</dbReference>
<evidence type="ECO:0000256" key="2">
    <source>
        <dbReference type="ARBA" id="ARBA00022797"/>
    </source>
</evidence>
<gene>
    <name evidence="10" type="ORF">SAMN04488579_12824</name>
</gene>
<organism evidence="10 11">
    <name type="scientific">Eubacterium barkeri</name>
    <name type="common">Clostridium barkeri</name>
    <dbReference type="NCBI Taxonomy" id="1528"/>
    <lineage>
        <taxon>Bacteria</taxon>
        <taxon>Bacillati</taxon>
        <taxon>Bacillota</taxon>
        <taxon>Clostridia</taxon>
        <taxon>Eubacteriales</taxon>
        <taxon>Eubacteriaceae</taxon>
        <taxon>Eubacterium</taxon>
    </lineage>
</organism>
<dbReference type="InterPro" id="IPR027417">
    <property type="entry name" value="P-loop_NTPase"/>
</dbReference>
<dbReference type="EMBL" id="FNOU01000028">
    <property type="protein sequence ID" value="SDY37128.1"/>
    <property type="molecule type" value="Genomic_DNA"/>
</dbReference>
<keyword evidence="2" id="KW-0058">Aromatic hydrocarbons catabolism</keyword>
<dbReference type="GO" id="GO:0003677">
    <property type="term" value="F:DNA binding"/>
    <property type="evidence" value="ECO:0007669"/>
    <property type="project" value="UniProtKB-KW"/>
</dbReference>
<dbReference type="PROSITE" id="PS00676">
    <property type="entry name" value="SIGMA54_INTERACT_2"/>
    <property type="match status" value="1"/>
</dbReference>
<dbReference type="InterPro" id="IPR003593">
    <property type="entry name" value="AAA+_ATPase"/>
</dbReference>
<dbReference type="Gene3D" id="3.30.450.20">
    <property type="entry name" value="PAS domain"/>
    <property type="match status" value="1"/>
</dbReference>
<keyword evidence="11" id="KW-1185">Reference proteome</keyword>
<dbReference type="FunFam" id="3.40.50.300:FF:000006">
    <property type="entry name" value="DNA-binding transcriptional regulator NtrC"/>
    <property type="match status" value="1"/>
</dbReference>
<dbReference type="Gene3D" id="1.10.8.60">
    <property type="match status" value="1"/>
</dbReference>
<evidence type="ECO:0000313" key="10">
    <source>
        <dbReference type="EMBL" id="SDY37128.1"/>
    </source>
</evidence>
<dbReference type="InterPro" id="IPR002078">
    <property type="entry name" value="Sigma_54_int"/>
</dbReference>
<dbReference type="PROSITE" id="PS50045">
    <property type="entry name" value="SIGMA54_INTERACT_4"/>
    <property type="match status" value="1"/>
</dbReference>
<evidence type="ECO:0000256" key="5">
    <source>
        <dbReference type="ARBA" id="ARBA00023125"/>
    </source>
</evidence>
<dbReference type="AlphaFoldDB" id="A0A1H3JCI9"/>
<dbReference type="CDD" id="cd00009">
    <property type="entry name" value="AAA"/>
    <property type="match status" value="1"/>
</dbReference>
<dbReference type="Gene3D" id="3.40.50.300">
    <property type="entry name" value="P-loop containing nucleotide triphosphate hydrolases"/>
    <property type="match status" value="1"/>
</dbReference>
<dbReference type="SUPFAM" id="SSF46689">
    <property type="entry name" value="Homeodomain-like"/>
    <property type="match status" value="1"/>
</dbReference>
<dbReference type="SUPFAM" id="SSF52540">
    <property type="entry name" value="P-loop containing nucleoside triphosphate hydrolases"/>
    <property type="match status" value="1"/>
</dbReference>
<evidence type="ECO:0000313" key="11">
    <source>
        <dbReference type="Proteomes" id="UP000199652"/>
    </source>
</evidence>
<evidence type="ECO:0000256" key="4">
    <source>
        <dbReference type="ARBA" id="ARBA00023015"/>
    </source>
</evidence>
<dbReference type="GO" id="GO:0006355">
    <property type="term" value="P:regulation of DNA-templated transcription"/>
    <property type="evidence" value="ECO:0007669"/>
    <property type="project" value="InterPro"/>
</dbReference>
<evidence type="ECO:0000256" key="1">
    <source>
        <dbReference type="ARBA" id="ARBA00022741"/>
    </source>
</evidence>
<keyword evidence="4" id="KW-0805">Transcription regulation</keyword>
<keyword evidence="5 10" id="KW-0238">DNA-binding</keyword>
<protein>
    <recommendedName>
        <fullName evidence="7">HTH-type transcriptional regulatory protein TyrR</fullName>
    </recommendedName>
</protein>
<reference evidence="11" key="1">
    <citation type="submission" date="2016-10" db="EMBL/GenBank/DDBJ databases">
        <authorList>
            <person name="Varghese N."/>
            <person name="Submissions S."/>
        </authorList>
    </citation>
    <scope>NUCLEOTIDE SEQUENCE [LARGE SCALE GENOMIC DNA]</scope>
    <source>
        <strain evidence="11">VPI 5359</strain>
    </source>
</reference>
<dbReference type="PANTHER" id="PTHR32071">
    <property type="entry name" value="TRANSCRIPTIONAL REGULATORY PROTEIN"/>
    <property type="match status" value="1"/>
</dbReference>
<dbReference type="OrthoDB" id="9803970at2"/>
<dbReference type="Proteomes" id="UP000199652">
    <property type="component" value="Unassembled WGS sequence"/>
</dbReference>
<dbReference type="InterPro" id="IPR025943">
    <property type="entry name" value="Sigma_54_int_dom_ATP-bd_2"/>
</dbReference>
<dbReference type="InterPro" id="IPR025944">
    <property type="entry name" value="Sigma_54_int_dom_CS"/>
</dbReference>
<dbReference type="GO" id="GO:0005524">
    <property type="term" value="F:ATP binding"/>
    <property type="evidence" value="ECO:0007669"/>
    <property type="project" value="UniProtKB-KW"/>
</dbReference>
<dbReference type="PROSITE" id="PS50112">
    <property type="entry name" value="PAS"/>
    <property type="match status" value="1"/>
</dbReference>
<dbReference type="SMART" id="SM00382">
    <property type="entry name" value="AAA"/>
    <property type="match status" value="1"/>
</dbReference>
<evidence type="ECO:0000256" key="7">
    <source>
        <dbReference type="ARBA" id="ARBA00029500"/>
    </source>
</evidence>
<dbReference type="Pfam" id="PF00158">
    <property type="entry name" value="Sigma54_activat"/>
    <property type="match status" value="1"/>
</dbReference>
<keyword evidence="3" id="KW-0067">ATP-binding</keyword>
<dbReference type="Pfam" id="PF18024">
    <property type="entry name" value="HTH_50"/>
    <property type="match status" value="1"/>
</dbReference>
<dbReference type="InterPro" id="IPR058031">
    <property type="entry name" value="AAA_lid_NorR"/>
</dbReference>
<dbReference type="RefSeq" id="WP_090246975.1">
    <property type="nucleotide sequence ID" value="NZ_FNOU01000028.1"/>
</dbReference>
<sequence>MDFQTLTHILDQLKVGIVIANKEGTVLWGNHYYSELAKYDIQKYIGRDIREISKEEDVVLHNDRTLIDTIGESNREITEIVKYSTNDYVITTAAPVSTMGTGTEYILYTITNYSETMRMERELSNIAAKVDAIEIQLQQEQLEGMLQKEIIVESPEMKRIYQMAARLAPSDVSVMLLGESGVGKDVLAKFIHRISPRSQSKFIHVNLGAIPESLFESQLFGYEPGAFTGASKNGKIGLIQLADGGTLFLDEVGELPLEIQVKLLQVVQDKEVRRIGGIESIPVDIRIISATNRHLPQMVEAGSFRLDLYYRLNVVEVKIPPLRERREEIVKLSTLFLEEFNAEYNKKRVITNDVFTVFSQYPWPGNIRELRHVIESLVVISRSEVIDLEDLPGEMQAEKDQMKKRQESITPIGGPVGSLKEMVASLEKRMIKRALDQQETALSAAKSLGIDASTLSKKRKRYGI</sequence>
<evidence type="ECO:0000256" key="6">
    <source>
        <dbReference type="ARBA" id="ARBA00023163"/>
    </source>
</evidence>
<dbReference type="PANTHER" id="PTHR32071:SF57">
    <property type="entry name" value="C4-DICARBOXYLATE TRANSPORT TRANSCRIPTIONAL REGULATORY PROTEIN DCTD"/>
    <property type="match status" value="1"/>
</dbReference>
<feature type="domain" description="Sigma-54 factor interaction" evidence="8">
    <location>
        <begin position="150"/>
        <end position="379"/>
    </location>
</feature>
<evidence type="ECO:0000259" key="8">
    <source>
        <dbReference type="PROSITE" id="PS50045"/>
    </source>
</evidence>
<dbReference type="STRING" id="1528.SAMN04488579_12824"/>
<proteinExistence type="predicted"/>
<dbReference type="InterPro" id="IPR030828">
    <property type="entry name" value="HTH_TyrR"/>
</dbReference>